<dbReference type="Proteomes" id="UP001152795">
    <property type="component" value="Unassembled WGS sequence"/>
</dbReference>
<dbReference type="PANTHER" id="PTHR22855">
    <property type="entry name" value="ACETYL, PROPIONYL, PYRUVATE, AND GLUTACONYL CARBOXYLASE-RELATED"/>
    <property type="match status" value="1"/>
</dbReference>
<evidence type="ECO:0000313" key="1">
    <source>
        <dbReference type="EMBL" id="CAB4015935.1"/>
    </source>
</evidence>
<dbReference type="GO" id="GO:0006552">
    <property type="term" value="P:L-leucine catabolic process"/>
    <property type="evidence" value="ECO:0007669"/>
    <property type="project" value="TreeGrafter"/>
</dbReference>
<protein>
    <submittedName>
        <fullName evidence="1">Uncharacterized protein</fullName>
    </submittedName>
</protein>
<dbReference type="AlphaFoldDB" id="A0A6S7IAL6"/>
<dbReference type="InterPro" id="IPR029045">
    <property type="entry name" value="ClpP/crotonase-like_dom_sf"/>
</dbReference>
<comment type="caution">
    <text evidence="1">The sequence shown here is derived from an EMBL/GenBank/DDBJ whole genome shotgun (WGS) entry which is preliminary data.</text>
</comment>
<keyword evidence="2" id="KW-1185">Reference proteome</keyword>
<reference evidence="1" key="1">
    <citation type="submission" date="2020-04" db="EMBL/GenBank/DDBJ databases">
        <authorList>
            <person name="Alioto T."/>
            <person name="Alioto T."/>
            <person name="Gomez Garrido J."/>
        </authorList>
    </citation>
    <scope>NUCLEOTIDE SEQUENCE</scope>
    <source>
        <strain evidence="1">A484AB</strain>
    </source>
</reference>
<proteinExistence type="predicted"/>
<dbReference type="InterPro" id="IPR045190">
    <property type="entry name" value="MCCB/AccD1-like"/>
</dbReference>
<dbReference type="OrthoDB" id="439921at2759"/>
<feature type="non-terminal residue" evidence="1">
    <location>
        <position position="68"/>
    </location>
</feature>
<dbReference type="PANTHER" id="PTHR22855:SF47">
    <property type="entry name" value="METHYLCROTONOYL-COA CARBOXYLASE"/>
    <property type="match status" value="1"/>
</dbReference>
<dbReference type="GO" id="GO:0005739">
    <property type="term" value="C:mitochondrion"/>
    <property type="evidence" value="ECO:0007669"/>
    <property type="project" value="TreeGrafter"/>
</dbReference>
<dbReference type="GO" id="GO:0004485">
    <property type="term" value="F:methylcrotonoyl-CoA carboxylase activity"/>
    <property type="evidence" value="ECO:0007669"/>
    <property type="project" value="TreeGrafter"/>
</dbReference>
<name>A0A6S7IAL6_PARCT</name>
<dbReference type="Gene3D" id="3.90.226.10">
    <property type="entry name" value="2-enoyl-CoA Hydratase, Chain A, domain 1"/>
    <property type="match status" value="1"/>
</dbReference>
<sequence length="68" mass="7861">EKKENDSAEAELDNRYKIKSSSFFSTARLWDDGIILPHETREVLALSLQASMAKRNSVRNSNFPIFRM</sequence>
<evidence type="ECO:0000313" key="2">
    <source>
        <dbReference type="Proteomes" id="UP001152795"/>
    </source>
</evidence>
<gene>
    <name evidence="1" type="ORF">PACLA_8A048691</name>
</gene>
<dbReference type="SUPFAM" id="SSF52096">
    <property type="entry name" value="ClpP/crotonase"/>
    <property type="match status" value="1"/>
</dbReference>
<accession>A0A6S7IAL6</accession>
<organism evidence="1 2">
    <name type="scientific">Paramuricea clavata</name>
    <name type="common">Red gorgonian</name>
    <name type="synonym">Violescent sea-whip</name>
    <dbReference type="NCBI Taxonomy" id="317549"/>
    <lineage>
        <taxon>Eukaryota</taxon>
        <taxon>Metazoa</taxon>
        <taxon>Cnidaria</taxon>
        <taxon>Anthozoa</taxon>
        <taxon>Octocorallia</taxon>
        <taxon>Malacalcyonacea</taxon>
        <taxon>Plexauridae</taxon>
        <taxon>Paramuricea</taxon>
    </lineage>
</organism>
<dbReference type="GO" id="GO:1905202">
    <property type="term" value="C:methylcrotonoyl-CoA carboxylase complex"/>
    <property type="evidence" value="ECO:0007669"/>
    <property type="project" value="TreeGrafter"/>
</dbReference>
<dbReference type="EMBL" id="CACRXK020008901">
    <property type="protein sequence ID" value="CAB4015935.1"/>
    <property type="molecule type" value="Genomic_DNA"/>
</dbReference>